<gene>
    <name evidence="1" type="ORF">NB646_06770</name>
</gene>
<reference evidence="1" key="1">
    <citation type="journal article" date="2022" name="Front. Microbiol.">
        <title>New perspectives on an old grouping: The genomic and phenotypic variability of Oxalobacter formigenes and the implications for calcium oxalate stone prevention.</title>
        <authorList>
            <person name="Chmiel J.A."/>
            <person name="Carr C."/>
            <person name="Stuivenberg G.A."/>
            <person name="Venema R."/>
            <person name="Chanyi R.M."/>
            <person name="Al K.F."/>
            <person name="Giguere D."/>
            <person name="Say H."/>
            <person name="Akouris P.P."/>
            <person name="Dominguez Romero S.A."/>
            <person name="Kwong A."/>
            <person name="Tai V."/>
            <person name="Koval S.F."/>
            <person name="Razvi H."/>
            <person name="Bjazevic J."/>
            <person name="Burton J.P."/>
        </authorList>
    </citation>
    <scope>NUCLEOTIDE SEQUENCE</scope>
    <source>
        <strain evidence="1">OxK</strain>
    </source>
</reference>
<evidence type="ECO:0008006" key="2">
    <source>
        <dbReference type="Google" id="ProtNLM"/>
    </source>
</evidence>
<proteinExistence type="predicted"/>
<name>A0A9E9NST4_9BURK</name>
<dbReference type="EMBL" id="CP098251">
    <property type="protein sequence ID" value="WAV90569.1"/>
    <property type="molecule type" value="Genomic_DNA"/>
</dbReference>
<protein>
    <recommendedName>
        <fullName evidence="2">Integrase</fullName>
    </recommendedName>
</protein>
<dbReference type="GO" id="GO:0003677">
    <property type="term" value="F:DNA binding"/>
    <property type="evidence" value="ECO:0007669"/>
    <property type="project" value="InterPro"/>
</dbReference>
<dbReference type="RefSeq" id="WP_269315602.1">
    <property type="nucleotide sequence ID" value="NZ_CP098251.1"/>
</dbReference>
<dbReference type="AlphaFoldDB" id="A0A9E9NST4"/>
<accession>A0A9E9NST4</accession>
<sequence length="80" mass="9096">MRQTMVFQDVPLSGEAIRILCQLPGIEGTENVFNITSGNLDALFQKAKKRAMTNNLHFHDTRHEAITGWLKNLTFLILPE</sequence>
<dbReference type="InterPro" id="IPR011010">
    <property type="entry name" value="DNA_brk_join_enz"/>
</dbReference>
<dbReference type="SUPFAM" id="SSF56349">
    <property type="entry name" value="DNA breaking-rejoining enzymes"/>
    <property type="match status" value="1"/>
</dbReference>
<dbReference type="Proteomes" id="UP001164819">
    <property type="component" value="Chromosome"/>
</dbReference>
<evidence type="ECO:0000313" key="1">
    <source>
        <dbReference type="EMBL" id="WAV90569.1"/>
    </source>
</evidence>
<organism evidence="1">
    <name type="scientific">Oxalobacter aliiformigenes</name>
    <dbReference type="NCBI Taxonomy" id="2946593"/>
    <lineage>
        <taxon>Bacteria</taxon>
        <taxon>Pseudomonadati</taxon>
        <taxon>Pseudomonadota</taxon>
        <taxon>Betaproteobacteria</taxon>
        <taxon>Burkholderiales</taxon>
        <taxon>Oxalobacteraceae</taxon>
        <taxon>Oxalobacter</taxon>
    </lineage>
</organism>